<reference evidence="5 6" key="1">
    <citation type="submission" date="2022-04" db="EMBL/GenBank/DDBJ databases">
        <title>Genome diversity in the genus Frankia.</title>
        <authorList>
            <person name="Carlos-Shanley C."/>
            <person name="Hahn D."/>
        </authorList>
    </citation>
    <scope>NUCLEOTIDE SEQUENCE [LARGE SCALE GENOMIC DNA]</scope>
    <source>
        <strain evidence="5 6">Ag45/Mut15</strain>
    </source>
</reference>
<organism evidence="5 6">
    <name type="scientific">Frankia umida</name>
    <dbReference type="NCBI Taxonomy" id="573489"/>
    <lineage>
        <taxon>Bacteria</taxon>
        <taxon>Bacillati</taxon>
        <taxon>Actinomycetota</taxon>
        <taxon>Actinomycetes</taxon>
        <taxon>Frankiales</taxon>
        <taxon>Frankiaceae</taxon>
        <taxon>Frankia</taxon>
    </lineage>
</organism>
<evidence type="ECO:0000259" key="4">
    <source>
        <dbReference type="Pfam" id="PF13193"/>
    </source>
</evidence>
<feature type="domain" description="AMP-dependent synthetase/ligase" evidence="3">
    <location>
        <begin position="44"/>
        <end position="418"/>
    </location>
</feature>
<feature type="domain" description="AMP-binding enzyme C-terminal" evidence="4">
    <location>
        <begin position="469"/>
        <end position="545"/>
    </location>
</feature>
<dbReference type="RefSeq" id="WP_248823988.1">
    <property type="nucleotide sequence ID" value="NZ_JALKFT010000005.1"/>
</dbReference>
<dbReference type="Gene3D" id="3.30.300.30">
    <property type="match status" value="1"/>
</dbReference>
<dbReference type="Pfam" id="PF00501">
    <property type="entry name" value="AMP-binding"/>
    <property type="match status" value="1"/>
</dbReference>
<accession>A0ABT0JW60</accession>
<gene>
    <name evidence="5" type="ORF">MXD59_07200</name>
</gene>
<dbReference type="EMBL" id="JALKFT010000005">
    <property type="protein sequence ID" value="MCK9875559.1"/>
    <property type="molecule type" value="Genomic_DNA"/>
</dbReference>
<dbReference type="InterPro" id="IPR025110">
    <property type="entry name" value="AMP-bd_C"/>
</dbReference>
<keyword evidence="2" id="KW-0436">Ligase</keyword>
<dbReference type="Gene3D" id="3.40.50.12780">
    <property type="entry name" value="N-terminal domain of ligase-like"/>
    <property type="match status" value="1"/>
</dbReference>
<dbReference type="SUPFAM" id="SSF56801">
    <property type="entry name" value="Acetyl-CoA synthetase-like"/>
    <property type="match status" value="1"/>
</dbReference>
<dbReference type="InterPro" id="IPR000873">
    <property type="entry name" value="AMP-dep_synth/lig_dom"/>
</dbReference>
<evidence type="ECO:0000313" key="5">
    <source>
        <dbReference type="EMBL" id="MCK9875559.1"/>
    </source>
</evidence>
<evidence type="ECO:0000256" key="2">
    <source>
        <dbReference type="ARBA" id="ARBA00022598"/>
    </source>
</evidence>
<comment type="similarity">
    <text evidence="1">Belongs to the ATP-dependent AMP-binding enzyme family.</text>
</comment>
<keyword evidence="6" id="KW-1185">Reference proteome</keyword>
<protein>
    <submittedName>
        <fullName evidence="5">AMP-binding protein</fullName>
    </submittedName>
</protein>
<dbReference type="Pfam" id="PF13193">
    <property type="entry name" value="AMP-binding_C"/>
    <property type="match status" value="1"/>
</dbReference>
<evidence type="ECO:0000313" key="6">
    <source>
        <dbReference type="Proteomes" id="UP001201873"/>
    </source>
</evidence>
<proteinExistence type="inferred from homology"/>
<sequence>MSHPAALTDAHRTVDGFVPWPAEFARRYQADGHWQGGPLADRLRDWAVRYATGTALVGGSFEEPVRLTYRELDEAVDDLAAGLTELGLIAGDRVVVHLPNRIEFVTLLFASLRLGVIPVLTLPAHRRVEIEHLARLSGAVAYAIPDAHEGFDHRVLAEEIVAAVPSVRQVLVAGDAGRFTGLATVAAAGAAARADRPVTSAEPIDPAGVAVLLISGGTTGKPKLIPRTHWDYAFNAAASARVCGLTADDVYLVALPAAHNFPLACPGLLGAFGVGAKVVLAPAPSPEIAFGLIAREGVTVTAVVPTLARIWVLAAGWEGPDTTSLRLLQVGGAKLDAELARQIRPVLGASVQQVFGMAEGLLNYTRPDDGDEIACTTQGRPLDDADEIRVVDEHGVDVPPGTTGELWTRGPYTIRGYYRAAEHNATAFTPDGFYRTGDLVRRTAEGHLVVEGRIKDVINRGGENVSATELEEHLLTHPAIVQAAVIAAADEQVGESVRAVIVLAAGASLRLRELKVYLRDRGLARFMQPDLLTIVDDLPLTAVGKIDKRELRRRLD</sequence>
<evidence type="ECO:0000256" key="1">
    <source>
        <dbReference type="ARBA" id="ARBA00006432"/>
    </source>
</evidence>
<dbReference type="InterPro" id="IPR045851">
    <property type="entry name" value="AMP-bd_C_sf"/>
</dbReference>
<dbReference type="PANTHER" id="PTHR43201">
    <property type="entry name" value="ACYL-COA SYNTHETASE"/>
    <property type="match status" value="1"/>
</dbReference>
<dbReference type="InterPro" id="IPR042099">
    <property type="entry name" value="ANL_N_sf"/>
</dbReference>
<dbReference type="Proteomes" id="UP001201873">
    <property type="component" value="Unassembled WGS sequence"/>
</dbReference>
<dbReference type="InterPro" id="IPR020845">
    <property type="entry name" value="AMP-binding_CS"/>
</dbReference>
<dbReference type="PANTHER" id="PTHR43201:SF5">
    <property type="entry name" value="MEDIUM-CHAIN ACYL-COA LIGASE ACSF2, MITOCHONDRIAL"/>
    <property type="match status" value="1"/>
</dbReference>
<comment type="caution">
    <text evidence="5">The sequence shown here is derived from an EMBL/GenBank/DDBJ whole genome shotgun (WGS) entry which is preliminary data.</text>
</comment>
<dbReference type="PROSITE" id="PS00455">
    <property type="entry name" value="AMP_BINDING"/>
    <property type="match status" value="1"/>
</dbReference>
<name>A0ABT0JW60_9ACTN</name>
<evidence type="ECO:0000259" key="3">
    <source>
        <dbReference type="Pfam" id="PF00501"/>
    </source>
</evidence>